<dbReference type="EMBL" id="JAWDGP010001483">
    <property type="protein sequence ID" value="KAK3791172.1"/>
    <property type="molecule type" value="Genomic_DNA"/>
</dbReference>
<accession>A0AAE1AR19</accession>
<comment type="caution">
    <text evidence="2">The sequence shown here is derived from an EMBL/GenBank/DDBJ whole genome shotgun (WGS) entry which is preliminary data.</text>
</comment>
<gene>
    <name evidence="2" type="ORF">RRG08_025026</name>
</gene>
<dbReference type="PANTHER" id="PTHR46599">
    <property type="entry name" value="PIGGYBAC TRANSPOSABLE ELEMENT-DERIVED PROTEIN 4"/>
    <property type="match status" value="1"/>
</dbReference>
<evidence type="ECO:0000259" key="1">
    <source>
        <dbReference type="Pfam" id="PF13843"/>
    </source>
</evidence>
<reference evidence="2" key="1">
    <citation type="journal article" date="2023" name="G3 (Bethesda)">
        <title>A reference genome for the long-term kleptoplast-retaining sea slug Elysia crispata morphotype clarki.</title>
        <authorList>
            <person name="Eastman K.E."/>
            <person name="Pendleton A.L."/>
            <person name="Shaikh M.A."/>
            <person name="Suttiyut T."/>
            <person name="Ogas R."/>
            <person name="Tomko P."/>
            <person name="Gavelis G."/>
            <person name="Widhalm J.R."/>
            <person name="Wisecaver J.H."/>
        </authorList>
    </citation>
    <scope>NUCLEOTIDE SEQUENCE</scope>
    <source>
        <strain evidence="2">ECLA1</strain>
    </source>
</reference>
<evidence type="ECO:0000313" key="2">
    <source>
        <dbReference type="EMBL" id="KAK3791172.1"/>
    </source>
</evidence>
<dbReference type="Proteomes" id="UP001283361">
    <property type="component" value="Unassembled WGS sequence"/>
</dbReference>
<organism evidence="2 3">
    <name type="scientific">Elysia crispata</name>
    <name type="common">lettuce slug</name>
    <dbReference type="NCBI Taxonomy" id="231223"/>
    <lineage>
        <taxon>Eukaryota</taxon>
        <taxon>Metazoa</taxon>
        <taxon>Spiralia</taxon>
        <taxon>Lophotrochozoa</taxon>
        <taxon>Mollusca</taxon>
        <taxon>Gastropoda</taxon>
        <taxon>Heterobranchia</taxon>
        <taxon>Euthyneura</taxon>
        <taxon>Panpulmonata</taxon>
        <taxon>Sacoglossa</taxon>
        <taxon>Placobranchoidea</taxon>
        <taxon>Plakobranchidae</taxon>
        <taxon>Elysia</taxon>
    </lineage>
</organism>
<dbReference type="PANTHER" id="PTHR46599:SF2">
    <property type="entry name" value="PIGGYBAC TRANSPOSABLE ELEMENT-DERIVED PROTEIN 4-LIKE"/>
    <property type="match status" value="1"/>
</dbReference>
<name>A0AAE1AR19_9GAST</name>
<keyword evidence="3" id="KW-1185">Reference proteome</keyword>
<evidence type="ECO:0000313" key="3">
    <source>
        <dbReference type="Proteomes" id="UP001283361"/>
    </source>
</evidence>
<dbReference type="AlphaFoldDB" id="A0AAE1AR19"/>
<proteinExistence type="predicted"/>
<dbReference type="Pfam" id="PF13843">
    <property type="entry name" value="DDE_Tnp_1_7"/>
    <property type="match status" value="1"/>
</dbReference>
<dbReference type="InterPro" id="IPR029526">
    <property type="entry name" value="PGBD"/>
</dbReference>
<protein>
    <recommendedName>
        <fullName evidence="1">PiggyBac transposable element-derived protein domain-containing protein</fullName>
    </recommendedName>
</protein>
<sequence length="152" mass="17549">MTHLLAHGTYACGTVCSNQKIFPKDLKGQLKQVGNLLATWWRDKRAIHMLLTNASQTMEAVSRKSKGGPIDKQTPQCVEIYNKNMEGVDRQDQLRSYYSIGRKSKKWWRCCFWFLVQTAVLNSYIMYKNMPHPPHTAEPMTHFHYIGETGAI</sequence>
<feature type="domain" description="PiggyBac transposable element-derived protein" evidence="1">
    <location>
        <begin position="3"/>
        <end position="124"/>
    </location>
</feature>